<dbReference type="PRINTS" id="PR00983">
    <property type="entry name" value="TRNASYNTHCYS"/>
</dbReference>
<protein>
    <recommendedName>
        <fullName evidence="5">tRNA synthetases class I catalytic domain-containing protein</fullName>
    </recommendedName>
</protein>
<evidence type="ECO:0000256" key="3">
    <source>
        <dbReference type="ARBA" id="ARBA00022840"/>
    </source>
</evidence>
<dbReference type="GO" id="GO:0005524">
    <property type="term" value="F:ATP binding"/>
    <property type="evidence" value="ECO:0007669"/>
    <property type="project" value="UniProtKB-KW"/>
</dbReference>
<gene>
    <name evidence="6" type="ORF">S03H2_39479</name>
</gene>
<evidence type="ECO:0000256" key="2">
    <source>
        <dbReference type="ARBA" id="ARBA00022741"/>
    </source>
</evidence>
<dbReference type="InterPro" id="IPR014729">
    <property type="entry name" value="Rossmann-like_a/b/a_fold"/>
</dbReference>
<dbReference type="GO" id="GO:0006423">
    <property type="term" value="P:cysteinyl-tRNA aminoacylation"/>
    <property type="evidence" value="ECO:0007669"/>
    <property type="project" value="TreeGrafter"/>
</dbReference>
<feature type="region of interest" description="Disordered" evidence="4">
    <location>
        <begin position="187"/>
        <end position="223"/>
    </location>
</feature>
<dbReference type="GO" id="GO:0004817">
    <property type="term" value="F:cysteine-tRNA ligase activity"/>
    <property type="evidence" value="ECO:0007669"/>
    <property type="project" value="TreeGrafter"/>
</dbReference>
<reference evidence="6" key="1">
    <citation type="journal article" date="2014" name="Front. Microbiol.">
        <title>High frequency of phylogenetically diverse reductive dehalogenase-homologous genes in deep subseafloor sedimentary metagenomes.</title>
        <authorList>
            <person name="Kawai M."/>
            <person name="Futagami T."/>
            <person name="Toyoda A."/>
            <person name="Takaki Y."/>
            <person name="Nishi S."/>
            <person name="Hori S."/>
            <person name="Arai W."/>
            <person name="Tsubouchi T."/>
            <person name="Morono Y."/>
            <person name="Uchiyama I."/>
            <person name="Ito T."/>
            <person name="Fujiyama A."/>
            <person name="Inagaki F."/>
            <person name="Takami H."/>
        </authorList>
    </citation>
    <scope>NUCLEOTIDE SEQUENCE</scope>
    <source>
        <strain evidence="6">Expedition CK06-06</strain>
    </source>
</reference>
<dbReference type="PANTHER" id="PTHR10890">
    <property type="entry name" value="CYSTEINYL-TRNA SYNTHETASE"/>
    <property type="match status" value="1"/>
</dbReference>
<proteinExistence type="predicted"/>
<dbReference type="InterPro" id="IPR036076">
    <property type="entry name" value="FBPase_V_sf"/>
</dbReference>
<evidence type="ECO:0000259" key="5">
    <source>
        <dbReference type="Pfam" id="PF01406"/>
    </source>
</evidence>
<keyword evidence="3" id="KW-0067">ATP-binding</keyword>
<feature type="domain" description="tRNA synthetases class I catalytic" evidence="5">
    <location>
        <begin position="35"/>
        <end position="223"/>
    </location>
</feature>
<dbReference type="GO" id="GO:0006094">
    <property type="term" value="P:gluconeogenesis"/>
    <property type="evidence" value="ECO:0007669"/>
    <property type="project" value="UniProtKB-UniPathway"/>
</dbReference>
<comment type="caution">
    <text evidence="6">The sequence shown here is derived from an EMBL/GenBank/DDBJ whole genome shotgun (WGS) entry which is preliminary data.</text>
</comment>
<dbReference type="Pfam" id="PF01950">
    <property type="entry name" value="FBPase_3"/>
    <property type="match status" value="1"/>
</dbReference>
<feature type="non-terminal residue" evidence="6">
    <location>
        <position position="223"/>
    </location>
</feature>
<dbReference type="EMBL" id="BARU01024415">
    <property type="protein sequence ID" value="GAH49182.1"/>
    <property type="molecule type" value="Genomic_DNA"/>
</dbReference>
<dbReference type="InterPro" id="IPR002803">
    <property type="entry name" value="FBPase_V"/>
</dbReference>
<organism evidence="6">
    <name type="scientific">marine sediment metagenome</name>
    <dbReference type="NCBI Taxonomy" id="412755"/>
    <lineage>
        <taxon>unclassified sequences</taxon>
        <taxon>metagenomes</taxon>
        <taxon>ecological metagenomes</taxon>
    </lineage>
</organism>
<dbReference type="UniPathway" id="UPA00138"/>
<evidence type="ECO:0000256" key="1">
    <source>
        <dbReference type="ARBA" id="ARBA00022598"/>
    </source>
</evidence>
<sequence>MKTTFSIIKADVGGWPGHVLVHPDLEEIARKKEEFKSVHKGKVNMYVCGMTVYSDAHIGHARTYFAFDVIRRYFEYKGYDVTYVQNITDVDDKIINAANKEGVDPLEYSKRYSDRCLGDLDELGIRRADIYPKASETIPDMIKLTENIIDKGFGYEADGDVYFSVEKYKDYGKLSGQKLEDLTAGARIDPDDKKRNPFDFALWKKSKPDEPSWDSPWGAGRPG</sequence>
<evidence type="ECO:0000256" key="4">
    <source>
        <dbReference type="SAM" id="MobiDB-lite"/>
    </source>
</evidence>
<dbReference type="SUPFAM" id="SSF52374">
    <property type="entry name" value="Nucleotidylyl transferase"/>
    <property type="match status" value="1"/>
</dbReference>
<dbReference type="InterPro" id="IPR024909">
    <property type="entry name" value="Cys-tRNA/MSH_ligase"/>
</dbReference>
<dbReference type="PANTHER" id="PTHR10890:SF3">
    <property type="entry name" value="CYSTEINE--TRNA LIGASE, CYTOPLASMIC"/>
    <property type="match status" value="1"/>
</dbReference>
<dbReference type="SUPFAM" id="SSF111249">
    <property type="entry name" value="Sulfolobus fructose-1,6-bisphosphatase-like"/>
    <property type="match status" value="1"/>
</dbReference>
<name>X1FVZ5_9ZZZZ</name>
<accession>X1FVZ5</accession>
<dbReference type="Gene3D" id="3.40.50.620">
    <property type="entry name" value="HUPs"/>
    <property type="match status" value="1"/>
</dbReference>
<keyword evidence="1" id="KW-0436">Ligase</keyword>
<dbReference type="GO" id="GO:0005829">
    <property type="term" value="C:cytosol"/>
    <property type="evidence" value="ECO:0007669"/>
    <property type="project" value="TreeGrafter"/>
</dbReference>
<dbReference type="AlphaFoldDB" id="X1FVZ5"/>
<keyword evidence="2" id="KW-0547">Nucleotide-binding</keyword>
<feature type="compositionally biased region" description="Basic and acidic residues" evidence="4">
    <location>
        <begin position="188"/>
        <end position="197"/>
    </location>
</feature>
<dbReference type="InterPro" id="IPR032678">
    <property type="entry name" value="tRNA-synt_1_cat_dom"/>
</dbReference>
<evidence type="ECO:0000313" key="6">
    <source>
        <dbReference type="EMBL" id="GAH49182.1"/>
    </source>
</evidence>
<dbReference type="Pfam" id="PF01406">
    <property type="entry name" value="tRNA-synt_1e"/>
    <property type="match status" value="1"/>
</dbReference>